<protein>
    <recommendedName>
        <fullName evidence="3">Splicing factor 3B subunit 5</fullName>
    </recommendedName>
</protein>
<feature type="region of interest" description="Disordered" evidence="1">
    <location>
        <begin position="95"/>
        <end position="131"/>
    </location>
</feature>
<evidence type="ECO:0008006" key="3">
    <source>
        <dbReference type="Google" id="ProtNLM"/>
    </source>
</evidence>
<dbReference type="GO" id="GO:0005686">
    <property type="term" value="C:U2 snRNP"/>
    <property type="evidence" value="ECO:0007669"/>
    <property type="project" value="TreeGrafter"/>
</dbReference>
<dbReference type="InterPro" id="IPR009846">
    <property type="entry name" value="SF3b5/RDS3-10"/>
</dbReference>
<dbReference type="AlphaFoldDB" id="A0A023F8H3"/>
<proteinExistence type="evidence at transcript level"/>
<feature type="compositionally biased region" description="Pro residues" evidence="1">
    <location>
        <begin position="98"/>
        <end position="107"/>
    </location>
</feature>
<dbReference type="EMBL" id="GBBI01001082">
    <property type="protein sequence ID" value="JAC17630.1"/>
    <property type="molecule type" value="mRNA"/>
</dbReference>
<dbReference type="GO" id="GO:0071011">
    <property type="term" value="C:precatalytic spliceosome"/>
    <property type="evidence" value="ECO:0007669"/>
    <property type="project" value="TreeGrafter"/>
</dbReference>
<evidence type="ECO:0000313" key="2">
    <source>
        <dbReference type="EMBL" id="JAC17630.1"/>
    </source>
</evidence>
<evidence type="ECO:0000256" key="1">
    <source>
        <dbReference type="SAM" id="MobiDB-lite"/>
    </source>
</evidence>
<organism evidence="2">
    <name type="scientific">Triatoma infestans</name>
    <name type="common">Assassin bug</name>
    <dbReference type="NCBI Taxonomy" id="30076"/>
    <lineage>
        <taxon>Eukaryota</taxon>
        <taxon>Metazoa</taxon>
        <taxon>Ecdysozoa</taxon>
        <taxon>Arthropoda</taxon>
        <taxon>Hexapoda</taxon>
        <taxon>Insecta</taxon>
        <taxon>Pterygota</taxon>
        <taxon>Neoptera</taxon>
        <taxon>Paraneoptera</taxon>
        <taxon>Hemiptera</taxon>
        <taxon>Heteroptera</taxon>
        <taxon>Panheteroptera</taxon>
        <taxon>Cimicomorpha</taxon>
        <taxon>Reduviidae</taxon>
        <taxon>Triatominae</taxon>
        <taxon>Triatoma</taxon>
    </lineage>
</organism>
<sequence length="131" mass="15068">MSDKLNLNLPPHLANLNIRPPIELQFEKFKKKGIKSKGYRATEEEKDFCEWKMNVNRQRDSFAGYLGHTDLVNYFALAENETKARVKFILMEKMLQPCGPPPKLPPPTDKKRKGKSTKATEPSAKVKHQTE</sequence>
<name>A0A023F8H3_TRIIF</name>
<reference evidence="2" key="1">
    <citation type="journal article" date="2014" name="PLoS Negl. Trop. Dis.">
        <title>An updated insight into the Sialotranscriptome of Triatoma infestans: developmental stage and geographic variations.</title>
        <authorList>
            <person name="Schwarz A."/>
            <person name="Medrano-Mercado N."/>
            <person name="Schaub G.A."/>
            <person name="Struchiner C.J."/>
            <person name="Bargues M.D."/>
            <person name="Levy M.Z."/>
            <person name="Ribeiro J.M."/>
        </authorList>
    </citation>
    <scope>NUCLEOTIDE SEQUENCE</scope>
    <source>
        <strain evidence="2">Chile</strain>
        <tissue evidence="2">Salivary glands</tissue>
    </source>
</reference>
<dbReference type="PANTHER" id="PTHR20978">
    <property type="entry name" value="SPLICING FACTOR 3B SUBUNIT 5"/>
    <property type="match status" value="1"/>
</dbReference>
<dbReference type="GO" id="GO:0000398">
    <property type="term" value="P:mRNA splicing, via spliceosome"/>
    <property type="evidence" value="ECO:0007669"/>
    <property type="project" value="TreeGrafter"/>
</dbReference>
<dbReference type="PANTHER" id="PTHR20978:SF0">
    <property type="entry name" value="SPLICING FACTOR 3B SUBUNIT 5"/>
    <property type="match status" value="1"/>
</dbReference>
<accession>A0A023F8H3</accession>
<dbReference type="Pfam" id="PF07189">
    <property type="entry name" value="SF3b10"/>
    <property type="match status" value="1"/>
</dbReference>